<dbReference type="GO" id="GO:1901135">
    <property type="term" value="P:carbohydrate derivative metabolic process"/>
    <property type="evidence" value="ECO:0007669"/>
    <property type="project" value="UniProtKB-ARBA"/>
</dbReference>
<gene>
    <name evidence="3" type="ORF">CXK95_16960</name>
</gene>
<dbReference type="Proteomes" id="UP000235881">
    <property type="component" value="Unassembled WGS sequence"/>
</dbReference>
<name>A0A8E2U0G2_9GAMM</name>
<keyword evidence="3" id="KW-0808">Transferase</keyword>
<evidence type="ECO:0000313" key="4">
    <source>
        <dbReference type="Proteomes" id="UP000235881"/>
    </source>
</evidence>
<keyword evidence="4" id="KW-1185">Reference proteome</keyword>
<dbReference type="GO" id="GO:0016757">
    <property type="term" value="F:glycosyltransferase activity"/>
    <property type="evidence" value="ECO:0007669"/>
    <property type="project" value="InterPro"/>
</dbReference>
<dbReference type="SUPFAM" id="SSF53756">
    <property type="entry name" value="UDP-Glycosyltransferase/glycogen phosphorylase"/>
    <property type="match status" value="1"/>
</dbReference>
<dbReference type="CDD" id="cd03808">
    <property type="entry name" value="GT4_CapM-like"/>
    <property type="match status" value="1"/>
</dbReference>
<organism evidence="3 4">
    <name type="scientific">Stutzerimonas degradans</name>
    <dbReference type="NCBI Taxonomy" id="2968968"/>
    <lineage>
        <taxon>Bacteria</taxon>
        <taxon>Pseudomonadati</taxon>
        <taxon>Pseudomonadota</taxon>
        <taxon>Gammaproteobacteria</taxon>
        <taxon>Pseudomonadales</taxon>
        <taxon>Pseudomonadaceae</taxon>
        <taxon>Stutzerimonas</taxon>
    </lineage>
</organism>
<dbReference type="PANTHER" id="PTHR12526">
    <property type="entry name" value="GLYCOSYLTRANSFERASE"/>
    <property type="match status" value="1"/>
</dbReference>
<evidence type="ECO:0000313" key="3">
    <source>
        <dbReference type="EMBL" id="PNF75295.1"/>
    </source>
</evidence>
<protein>
    <submittedName>
        <fullName evidence="3">Glycosyltransferase family 1 protein</fullName>
    </submittedName>
</protein>
<dbReference type="InterPro" id="IPR001296">
    <property type="entry name" value="Glyco_trans_1"/>
</dbReference>
<proteinExistence type="predicted"/>
<dbReference type="RefSeq" id="WP_102829430.1">
    <property type="nucleotide sequence ID" value="NZ_CP065721.1"/>
</dbReference>
<feature type="domain" description="Glycosyltransferase subfamily 4-like N-terminal" evidence="2">
    <location>
        <begin position="13"/>
        <end position="177"/>
    </location>
</feature>
<sequence length="366" mass="40167">MKIVYVLTRSDVIGGASVHLLDLAEGMLGLGHQVTILVGGSGVFFNYASDRGIDCVAVKHMVREVSPMKDVQCFFELASLIRQLRPDLIHAHSSKAGVLARLVAKRLSVPVIFTAHGWSFTDGVSKRSRTTYRCVERLMAAYSDKIITVSEFDRQLALVNKVGGAGSVVAIHNGVRLSAIRRIRKPLCLAPKLAMVARFDEQKDQLLLVSALARLKHLSWQCDLIGDGPLLAIVKQESYKKGISDRVRFTGARKDVPDLLAKADIFVLVSKWEGLPLTILEAMRAGLPVIASDVGGVAESVDHGKTGILVPRGNEDKLVDALSKLILSHELRDNYGRAGLNRFFDLFGFEAMLRKTIAVYDDVVRK</sequence>
<dbReference type="AlphaFoldDB" id="A0A8E2U0G2"/>
<reference evidence="3 4" key="1">
    <citation type="submission" date="2018-01" db="EMBL/GenBank/DDBJ databases">
        <title>Denitrification phenotypes of diverse strains of Pseudomonas stutzeri.</title>
        <authorList>
            <person name="Milligan D.A."/>
            <person name="Bergaust L."/>
            <person name="Bakken L.R."/>
            <person name="Frostegard A."/>
        </authorList>
    </citation>
    <scope>NUCLEOTIDE SEQUENCE [LARGE SCALE GENOMIC DNA]</scope>
    <source>
        <strain evidence="3 4">DSM 50238</strain>
    </source>
</reference>
<feature type="domain" description="Glycosyl transferase family 1" evidence="1">
    <location>
        <begin position="191"/>
        <end position="339"/>
    </location>
</feature>
<evidence type="ECO:0000259" key="2">
    <source>
        <dbReference type="Pfam" id="PF13439"/>
    </source>
</evidence>
<dbReference type="PANTHER" id="PTHR12526:SF630">
    <property type="entry name" value="GLYCOSYLTRANSFERASE"/>
    <property type="match status" value="1"/>
</dbReference>
<evidence type="ECO:0000259" key="1">
    <source>
        <dbReference type="Pfam" id="PF00534"/>
    </source>
</evidence>
<comment type="caution">
    <text evidence="3">The sequence shown here is derived from an EMBL/GenBank/DDBJ whole genome shotgun (WGS) entry which is preliminary data.</text>
</comment>
<dbReference type="EMBL" id="POUK01000007">
    <property type="protein sequence ID" value="PNF75295.1"/>
    <property type="molecule type" value="Genomic_DNA"/>
</dbReference>
<accession>A0A8E2U0G2</accession>
<dbReference type="InterPro" id="IPR028098">
    <property type="entry name" value="Glyco_trans_4-like_N"/>
</dbReference>
<dbReference type="Pfam" id="PF00534">
    <property type="entry name" value="Glycos_transf_1"/>
    <property type="match status" value="1"/>
</dbReference>
<dbReference type="Pfam" id="PF13439">
    <property type="entry name" value="Glyco_transf_4"/>
    <property type="match status" value="1"/>
</dbReference>
<dbReference type="Gene3D" id="3.40.50.2000">
    <property type="entry name" value="Glycogen Phosphorylase B"/>
    <property type="match status" value="2"/>
</dbReference>